<proteinExistence type="predicted"/>
<reference evidence="1 2" key="2">
    <citation type="submission" date="2016-05" db="EMBL/GenBank/DDBJ databases">
        <title>Lineage-specific infection strategies underlie the spectrum of fungal disease in amphibians.</title>
        <authorList>
            <person name="Cuomo C.A."/>
            <person name="Farrer R.A."/>
            <person name="James T."/>
            <person name="Longcore J."/>
            <person name="Birren B."/>
        </authorList>
    </citation>
    <scope>NUCLEOTIDE SEQUENCE [LARGE SCALE GENOMIC DNA]</scope>
    <source>
        <strain evidence="1 2">JEL423</strain>
    </source>
</reference>
<dbReference type="PANTHER" id="PTHR33651">
    <property type="entry name" value="PROTEIN CBG06246"/>
    <property type="match status" value="1"/>
</dbReference>
<protein>
    <submittedName>
        <fullName evidence="1">Uncharacterized protein</fullName>
    </submittedName>
</protein>
<reference evidence="1 2" key="1">
    <citation type="submission" date="2006-10" db="EMBL/GenBank/DDBJ databases">
        <title>The Genome Sequence of Batrachochytrium dendrobatidis JEL423.</title>
        <authorList>
            <consortium name="The Broad Institute Genome Sequencing Platform"/>
            <person name="Birren B."/>
            <person name="Lander E."/>
            <person name="Galagan J."/>
            <person name="Cuomo C."/>
            <person name="Devon K."/>
            <person name="Jaffe D."/>
            <person name="Butler J."/>
            <person name="Alvarez P."/>
            <person name="Gnerre S."/>
            <person name="Grabherr M."/>
            <person name="Kleber M."/>
            <person name="Mauceli E."/>
            <person name="Brockman W."/>
            <person name="Young S."/>
            <person name="LaButti K."/>
            <person name="Sykes S."/>
            <person name="DeCaprio D."/>
            <person name="Crawford M."/>
            <person name="Koehrsen M."/>
            <person name="Engels R."/>
            <person name="Montgomery P."/>
            <person name="Pearson M."/>
            <person name="Howarth C."/>
            <person name="Larson L."/>
            <person name="White J."/>
            <person name="O'Leary S."/>
            <person name="Kodira C."/>
            <person name="Zeng Q."/>
            <person name="Yandava C."/>
            <person name="Alvarado L."/>
            <person name="Longcore J."/>
            <person name="James T."/>
        </authorList>
    </citation>
    <scope>NUCLEOTIDE SEQUENCE [LARGE SCALE GENOMIC DNA]</scope>
    <source>
        <strain evidence="1 2">JEL423</strain>
    </source>
</reference>
<name>A0A177WQN8_BATDL</name>
<sequence length="231" mass="26172">MTVNGLIENNFISNLSINNQQLCKILLANITVSGWKYVTDSNCCQSILSFNTTRLTLTSCRGLIISKEKRNPDQIRLECQQQLTVCCYIKTRQYRPTQYNVKVDDKAMIVDFCVEKQSKDYIKTDIMDKFYKGNVVVGMECKLLESIEQAESEIDELAVSSVINSDTLVSPVPYTMSHIWTLLKKSDIDRLSTVQMPTKGISLIGQTNYGHNYLLPSIVLFTISTTNSQLL</sequence>
<organism evidence="1 2">
    <name type="scientific">Batrachochytrium dendrobatidis (strain JEL423)</name>
    <dbReference type="NCBI Taxonomy" id="403673"/>
    <lineage>
        <taxon>Eukaryota</taxon>
        <taxon>Fungi</taxon>
        <taxon>Fungi incertae sedis</taxon>
        <taxon>Chytridiomycota</taxon>
        <taxon>Chytridiomycota incertae sedis</taxon>
        <taxon>Chytridiomycetes</taxon>
        <taxon>Rhizophydiales</taxon>
        <taxon>Rhizophydiales incertae sedis</taxon>
        <taxon>Batrachochytrium</taxon>
    </lineage>
</organism>
<accession>A0A177WQN8</accession>
<dbReference type="AlphaFoldDB" id="A0A177WQN8"/>
<gene>
    <name evidence="1" type="ORF">BDEG_25888</name>
</gene>
<dbReference type="VEuPathDB" id="FungiDB:BDEG_25888"/>
<evidence type="ECO:0000313" key="1">
    <source>
        <dbReference type="EMBL" id="OAJ42438.1"/>
    </source>
</evidence>
<dbReference type="PANTHER" id="PTHR33651:SF2">
    <property type="entry name" value="PI3K_PI4K CATALYTIC DOMAIN-CONTAINING PROTEIN"/>
    <property type="match status" value="1"/>
</dbReference>
<dbReference type="Proteomes" id="UP000077115">
    <property type="component" value="Unassembled WGS sequence"/>
</dbReference>
<evidence type="ECO:0000313" key="2">
    <source>
        <dbReference type="Proteomes" id="UP000077115"/>
    </source>
</evidence>
<dbReference type="EMBL" id="DS022307">
    <property type="protein sequence ID" value="OAJ42438.1"/>
    <property type="molecule type" value="Genomic_DNA"/>
</dbReference>